<sequence length="294" mass="34557">MPSNKSAAVPFINQKGEWSMKKVKVERYVAGKKPTYAEGEEEEYYTTDDEDKDEDADEDDDEQDDDDQGDDQDDDRDDDDDDEEIDEEIRKRHEIAIKRHIEIRVAHSSEIKQVIYDDDEDENEDEIRRRHELAKNRQIEIPAPGTSTMRQDSNEDDDDEDDEDNDDNSQDKSTSRRLETDDLLKDLKLTGISRPVREKLKTTEDEEAEAIRLKEMIEQAKQEASFTRKTYEKINQDIKREEEKEALAKGDIGAREMSSVNTDDEDEELAYDQWKLREIQRVVRDRSERMLATR</sequence>
<dbReference type="EMBL" id="GGYP01006154">
    <property type="protein sequence ID" value="MDE50925.1"/>
    <property type="molecule type" value="Transcribed_RNA"/>
</dbReference>
<protein>
    <recommendedName>
        <fullName evidence="3">Micro-fibrillar-associated protein 1 C-terminal domain-containing protein</fullName>
    </recommendedName>
</protein>
<proteinExistence type="inferred from homology"/>
<feature type="compositionally biased region" description="Acidic residues" evidence="2">
    <location>
        <begin position="38"/>
        <end position="87"/>
    </location>
</feature>
<reference evidence="4" key="1">
    <citation type="submission" date="2018-10" db="EMBL/GenBank/DDBJ databases">
        <title>Transcriptome assembly of Aceria tosichella (Wheat curl mite) Type 2.</title>
        <authorList>
            <person name="Scully E.D."/>
            <person name="Geib S.M."/>
            <person name="Palmer N.A."/>
            <person name="Gupta A.K."/>
            <person name="Sarath G."/>
            <person name="Tatineni S."/>
        </authorList>
    </citation>
    <scope>NUCLEOTIDE SEQUENCE</scope>
    <source>
        <strain evidence="4">LincolnNE</strain>
    </source>
</reference>
<dbReference type="InterPro" id="IPR009730">
    <property type="entry name" value="MFAP1_C"/>
</dbReference>
<evidence type="ECO:0000313" key="4">
    <source>
        <dbReference type="EMBL" id="MDE50925.1"/>
    </source>
</evidence>
<feature type="compositionally biased region" description="Basic and acidic residues" evidence="2">
    <location>
        <begin position="169"/>
        <end position="180"/>
    </location>
</feature>
<dbReference type="PANTHER" id="PTHR15327">
    <property type="entry name" value="MICROFIBRIL-ASSOCIATED PROTEIN"/>
    <property type="match status" value="1"/>
</dbReference>
<feature type="compositionally biased region" description="Acidic residues" evidence="2">
    <location>
        <begin position="116"/>
        <end position="125"/>
    </location>
</feature>
<feature type="compositionally biased region" description="Basic and acidic residues" evidence="2">
    <location>
        <begin position="242"/>
        <end position="254"/>
    </location>
</feature>
<feature type="compositionally biased region" description="Basic and acidic residues" evidence="2">
    <location>
        <begin position="126"/>
        <end position="138"/>
    </location>
</feature>
<comment type="similarity">
    <text evidence="1">Belongs to the MFAP1 family.</text>
</comment>
<name>A0A6G1SKC0_9ACAR</name>
<feature type="domain" description="Micro-fibrillar-associated protein 1 C-terminal" evidence="3">
    <location>
        <begin position="192"/>
        <end position="290"/>
    </location>
</feature>
<feature type="region of interest" description="Disordered" evidence="2">
    <location>
        <begin position="242"/>
        <end position="267"/>
    </location>
</feature>
<evidence type="ECO:0000256" key="1">
    <source>
        <dbReference type="ARBA" id="ARBA00008155"/>
    </source>
</evidence>
<feature type="compositionally biased region" description="Acidic residues" evidence="2">
    <location>
        <begin position="154"/>
        <end position="168"/>
    </location>
</feature>
<evidence type="ECO:0000256" key="2">
    <source>
        <dbReference type="SAM" id="MobiDB-lite"/>
    </source>
</evidence>
<dbReference type="AlphaFoldDB" id="A0A6G1SKC0"/>
<organism evidence="4">
    <name type="scientific">Aceria tosichella</name>
    <name type="common">wheat curl mite</name>
    <dbReference type="NCBI Taxonomy" id="561515"/>
    <lineage>
        <taxon>Eukaryota</taxon>
        <taxon>Metazoa</taxon>
        <taxon>Ecdysozoa</taxon>
        <taxon>Arthropoda</taxon>
        <taxon>Chelicerata</taxon>
        <taxon>Arachnida</taxon>
        <taxon>Acari</taxon>
        <taxon>Acariformes</taxon>
        <taxon>Trombidiformes</taxon>
        <taxon>Prostigmata</taxon>
        <taxon>Eupodina</taxon>
        <taxon>Eriophyoidea</taxon>
        <taxon>Eriophyidae</taxon>
        <taxon>Eriophyinae</taxon>
        <taxon>Aceriini</taxon>
        <taxon>Aceria</taxon>
    </lineage>
</organism>
<gene>
    <name evidence="4" type="ORF">g.14621</name>
</gene>
<feature type="compositionally biased region" description="Basic and acidic residues" evidence="2">
    <location>
        <begin position="88"/>
        <end position="110"/>
    </location>
</feature>
<dbReference type="InterPro" id="IPR033194">
    <property type="entry name" value="MFAP1"/>
</dbReference>
<dbReference type="Pfam" id="PF06991">
    <property type="entry name" value="MFAP1"/>
    <property type="match status" value="1"/>
</dbReference>
<evidence type="ECO:0000259" key="3">
    <source>
        <dbReference type="Pfam" id="PF06991"/>
    </source>
</evidence>
<feature type="region of interest" description="Disordered" evidence="2">
    <location>
        <begin position="31"/>
        <end position="180"/>
    </location>
</feature>
<accession>A0A6G1SKC0</accession>